<keyword evidence="5 8" id="KW-0808">Transferase</keyword>
<keyword evidence="6" id="KW-0949">S-adenosyl-L-methionine</keyword>
<feature type="domain" description="Tetrapyrrole methylase" evidence="9">
    <location>
        <begin position="6"/>
        <end position="218"/>
    </location>
</feature>
<dbReference type="PANTHER" id="PTHR43467">
    <property type="entry name" value="COBALT-PRECORRIN-2 C(20)-METHYLTRANSFERASE"/>
    <property type="match status" value="1"/>
</dbReference>
<evidence type="ECO:0000256" key="2">
    <source>
        <dbReference type="ARBA" id="ARBA00005879"/>
    </source>
</evidence>
<proteinExistence type="inferred from homology"/>
<evidence type="ECO:0000256" key="1">
    <source>
        <dbReference type="ARBA" id="ARBA00004953"/>
    </source>
</evidence>
<dbReference type="InterPro" id="IPR000878">
    <property type="entry name" value="4pyrrol_Mease"/>
</dbReference>
<gene>
    <name evidence="10" type="primary">cobI</name>
    <name evidence="10" type="ORF">GCM10010909_00300</name>
</gene>
<dbReference type="NCBIfam" id="NF004647">
    <property type="entry name" value="PRK05990.1"/>
    <property type="match status" value="1"/>
</dbReference>
<dbReference type="InterPro" id="IPR035996">
    <property type="entry name" value="4pyrrol_Methylase_sf"/>
</dbReference>
<reference evidence="11" key="1">
    <citation type="journal article" date="2019" name="Int. J. Syst. Evol. Microbiol.">
        <title>The Global Catalogue of Microorganisms (GCM) 10K type strain sequencing project: providing services to taxonomists for standard genome sequencing and annotation.</title>
        <authorList>
            <consortium name="The Broad Institute Genomics Platform"/>
            <consortium name="The Broad Institute Genome Sequencing Center for Infectious Disease"/>
            <person name="Wu L."/>
            <person name="Ma J."/>
        </authorList>
    </citation>
    <scope>NUCLEOTIDE SEQUENCE [LARGE SCALE GENOMIC DNA]</scope>
    <source>
        <strain evidence="11">NBRC 112502</strain>
    </source>
</reference>
<comment type="pathway">
    <text evidence="1">Cofactor biosynthesis; adenosylcobalamin biosynthesis.</text>
</comment>
<dbReference type="EMBL" id="BSOS01000003">
    <property type="protein sequence ID" value="GLR65352.1"/>
    <property type="molecule type" value="Genomic_DNA"/>
</dbReference>
<dbReference type="Proteomes" id="UP001156641">
    <property type="component" value="Unassembled WGS sequence"/>
</dbReference>
<dbReference type="InterPro" id="IPR014777">
    <property type="entry name" value="4pyrrole_Mease_sub1"/>
</dbReference>
<dbReference type="PROSITE" id="PS00840">
    <property type="entry name" value="SUMT_2"/>
    <property type="match status" value="1"/>
</dbReference>
<evidence type="ECO:0000259" key="9">
    <source>
        <dbReference type="Pfam" id="PF00590"/>
    </source>
</evidence>
<dbReference type="Gene3D" id="3.40.1010.10">
    <property type="entry name" value="Cobalt-precorrin-4 Transmethylase, Domain 1"/>
    <property type="match status" value="1"/>
</dbReference>
<organism evidence="10 11">
    <name type="scientific">Acidocella aquatica</name>
    <dbReference type="NCBI Taxonomy" id="1922313"/>
    <lineage>
        <taxon>Bacteria</taxon>
        <taxon>Pseudomonadati</taxon>
        <taxon>Pseudomonadota</taxon>
        <taxon>Alphaproteobacteria</taxon>
        <taxon>Acetobacterales</taxon>
        <taxon>Acidocellaceae</taxon>
        <taxon>Acidocella</taxon>
    </lineage>
</organism>
<evidence type="ECO:0000256" key="5">
    <source>
        <dbReference type="ARBA" id="ARBA00022679"/>
    </source>
</evidence>
<dbReference type="RefSeq" id="WP_284255850.1">
    <property type="nucleotide sequence ID" value="NZ_BSOS01000003.1"/>
</dbReference>
<sequence>MLQGRLFVLGLGPGDPDLMTVKAARMIAAAPVVAFFAKQGRKGHARSMVDGQMRHDVEELRLEYPFTTEVAVEDPRYLAGMNEFYEVCAERLRVPLQTGRDVTLLCEGDPFLYGSAMYLFDRLRTECHAEIVPGVPGMSGCWSRANLPMTHGDDVLSVLPGTLDEESLLACLKLCDAAVLIKVGRNLPKICRVLRAAGLFERAVYVERGTMEGEHIVKLAERKDGPAPYFSMVLVPGRRYAR</sequence>
<keyword evidence="11" id="KW-1185">Reference proteome</keyword>
<comment type="caution">
    <text evidence="10">The sequence shown here is derived from an EMBL/GenBank/DDBJ whole genome shotgun (WGS) entry which is preliminary data.</text>
</comment>
<evidence type="ECO:0000256" key="8">
    <source>
        <dbReference type="RuleBase" id="RU003960"/>
    </source>
</evidence>
<keyword evidence="3" id="KW-0169">Cobalamin biosynthesis</keyword>
<dbReference type="PIRSF" id="PIRSF036427">
    <property type="entry name" value="Precrrn-2_mtase"/>
    <property type="match status" value="1"/>
</dbReference>
<dbReference type="PROSITE" id="PS00839">
    <property type="entry name" value="SUMT_1"/>
    <property type="match status" value="1"/>
</dbReference>
<evidence type="ECO:0000256" key="7">
    <source>
        <dbReference type="PIRNR" id="PIRNR036427"/>
    </source>
</evidence>
<name>A0ABQ6A222_9PROT</name>
<accession>A0ABQ6A222</accession>
<protein>
    <submittedName>
        <fullName evidence="10">Precorrin-2 C(20)-methyltransferase</fullName>
    </submittedName>
</protein>
<dbReference type="InterPro" id="IPR012382">
    <property type="entry name" value="CobI/CbiL"/>
</dbReference>
<evidence type="ECO:0000256" key="4">
    <source>
        <dbReference type="ARBA" id="ARBA00022603"/>
    </source>
</evidence>
<dbReference type="InterPro" id="IPR006364">
    <property type="entry name" value="CobI/CbiL/CobIJ_dom"/>
</dbReference>
<dbReference type="CDD" id="cd11645">
    <property type="entry name" value="Precorrin_2_C20_MT"/>
    <property type="match status" value="1"/>
</dbReference>
<dbReference type="SUPFAM" id="SSF53790">
    <property type="entry name" value="Tetrapyrrole methylase"/>
    <property type="match status" value="1"/>
</dbReference>
<comment type="similarity">
    <text evidence="2 7 8">Belongs to the precorrin methyltransferase family.</text>
</comment>
<evidence type="ECO:0000313" key="10">
    <source>
        <dbReference type="EMBL" id="GLR65352.1"/>
    </source>
</evidence>
<dbReference type="NCBIfam" id="TIGR01467">
    <property type="entry name" value="cobI_cbiL"/>
    <property type="match status" value="1"/>
</dbReference>
<dbReference type="Pfam" id="PF00590">
    <property type="entry name" value="TP_methylase"/>
    <property type="match status" value="1"/>
</dbReference>
<evidence type="ECO:0000256" key="6">
    <source>
        <dbReference type="ARBA" id="ARBA00022691"/>
    </source>
</evidence>
<dbReference type="InterPro" id="IPR014776">
    <property type="entry name" value="4pyrrole_Mease_sub2"/>
</dbReference>
<dbReference type="Gene3D" id="3.30.950.10">
    <property type="entry name" value="Methyltransferase, Cobalt-precorrin-4 Transmethylase, Domain 2"/>
    <property type="match status" value="1"/>
</dbReference>
<evidence type="ECO:0000256" key="3">
    <source>
        <dbReference type="ARBA" id="ARBA00022573"/>
    </source>
</evidence>
<dbReference type="InterPro" id="IPR003043">
    <property type="entry name" value="Uropor_MeTrfase_CS"/>
</dbReference>
<evidence type="ECO:0000313" key="11">
    <source>
        <dbReference type="Proteomes" id="UP001156641"/>
    </source>
</evidence>
<keyword evidence="4 8" id="KW-0489">Methyltransferase</keyword>
<dbReference type="PANTHER" id="PTHR43467:SF2">
    <property type="entry name" value="COBALT-PRECORRIN-2 C(20)-METHYLTRANSFERASE"/>
    <property type="match status" value="1"/>
</dbReference>